<dbReference type="OrthoDB" id="2735600at2"/>
<comment type="caution">
    <text evidence="1">The sequence shown here is derived from an EMBL/GenBank/DDBJ whole genome shotgun (WGS) entry which is preliminary data.</text>
</comment>
<protein>
    <submittedName>
        <fullName evidence="1">Uncharacterized protein</fullName>
    </submittedName>
</protein>
<dbReference type="EMBL" id="RRCT01000007">
    <property type="protein sequence ID" value="RQW74764.1"/>
    <property type="molecule type" value="Genomic_DNA"/>
</dbReference>
<evidence type="ECO:0000313" key="1">
    <source>
        <dbReference type="EMBL" id="RQW74764.1"/>
    </source>
</evidence>
<dbReference type="Pfam" id="PF24172">
    <property type="entry name" value="CdiI_ImmP"/>
    <property type="match status" value="1"/>
</dbReference>
<dbReference type="RefSeq" id="WP_124764188.1">
    <property type="nucleotide sequence ID" value="NZ_JAFBDY010000006.1"/>
</dbReference>
<dbReference type="InterPro" id="IPR049585">
    <property type="entry name" value="CdiI_EcoliA0-like"/>
</dbReference>
<dbReference type="Proteomes" id="UP000274033">
    <property type="component" value="Unassembled WGS sequence"/>
</dbReference>
<evidence type="ECO:0000313" key="2">
    <source>
        <dbReference type="Proteomes" id="UP000274033"/>
    </source>
</evidence>
<organism evidence="1 2">
    <name type="scientific">Lysinibacillus composti</name>
    <dbReference type="NCBI Taxonomy" id="720633"/>
    <lineage>
        <taxon>Bacteria</taxon>
        <taxon>Bacillati</taxon>
        <taxon>Bacillota</taxon>
        <taxon>Bacilli</taxon>
        <taxon>Bacillales</taxon>
        <taxon>Bacillaceae</taxon>
        <taxon>Lysinibacillus</taxon>
    </lineage>
</organism>
<dbReference type="AlphaFoldDB" id="A0A3N9UEX4"/>
<name>A0A3N9UEX4_9BACI</name>
<proteinExistence type="predicted"/>
<keyword evidence="2" id="KW-1185">Reference proteome</keyword>
<gene>
    <name evidence="1" type="ORF">EBB45_09170</name>
</gene>
<accession>A0A3N9UEX4</accession>
<sequence length="165" mass="19822">MKGRKGRLKKLLEKQKQKEIEEEIKRDYELVLEEVHELFPKSDSTGEVEILLKEDSDKIRDELFREFPFCSTGIDWTRMFCKTIFSNHIDYESSLVELVMTNHQVNNETDCYIIDFKYQHAIKTKLINILHRIEEVRNWDLYIYSPQLKLVIEFPHNDIVVGWNV</sequence>
<reference evidence="1 2" key="1">
    <citation type="journal article" date="2013" name="J. Microbiol.">
        <title>Lysinibacillus chungkukjangi sp. nov., isolated from Chungkukjang, Korean fermented soybean food.</title>
        <authorList>
            <person name="Kim S.J."/>
            <person name="Jang Y.H."/>
            <person name="Hamada M."/>
            <person name="Ahn J.H."/>
            <person name="Weon H.Y."/>
            <person name="Suzuki K."/>
            <person name="Whang K.S."/>
            <person name="Kwon S.W."/>
        </authorList>
    </citation>
    <scope>NUCLEOTIDE SEQUENCE [LARGE SCALE GENOMIC DNA]</scope>
    <source>
        <strain evidence="1 2">MCCC 1A12701</strain>
    </source>
</reference>